<evidence type="ECO:0000313" key="4">
    <source>
        <dbReference type="Proteomes" id="UP001295463"/>
    </source>
</evidence>
<keyword evidence="1" id="KW-0547">Nucleotide-binding</keyword>
<keyword evidence="2" id="KW-0342">GTP-binding</keyword>
<dbReference type="PANTHER" id="PTHR42708">
    <property type="entry name" value="ATP/GTP-BINDING PROTEIN-RELATED"/>
    <property type="match status" value="1"/>
</dbReference>
<protein>
    <submittedName>
        <fullName evidence="3">Mutual gliding-motility protein MglA</fullName>
    </submittedName>
</protein>
<dbReference type="CDD" id="cd00882">
    <property type="entry name" value="Ras_like_GTPase"/>
    <property type="match status" value="1"/>
</dbReference>
<evidence type="ECO:0000256" key="2">
    <source>
        <dbReference type="ARBA" id="ARBA00023134"/>
    </source>
</evidence>
<dbReference type="Pfam" id="PF00025">
    <property type="entry name" value="Arf"/>
    <property type="match status" value="1"/>
</dbReference>
<dbReference type="EMBL" id="OW150024">
    <property type="protein sequence ID" value="CAH2031574.1"/>
    <property type="molecule type" value="Genomic_DNA"/>
</dbReference>
<accession>A0ABN8HK30</accession>
<dbReference type="InterPro" id="IPR006689">
    <property type="entry name" value="Small_GTPase_ARF/SAR"/>
</dbReference>
<evidence type="ECO:0000313" key="3">
    <source>
        <dbReference type="EMBL" id="CAH2031574.1"/>
    </source>
</evidence>
<sequence>MIEFDERRNKLVLKLVYYGPALSGKTTNLLCLHDRLEQEGRGELMMLDTTEDRTIYFDLLPFFYEAPSGLKIKLKVFTVPGQVRHDATRKAVLQRADGVVFVADSRTGMMGINGESFANLEQNLALVGLAIETVPLVVQFNKRDLPDIVAEDELRATWRESGLAVMMASALQGQGVIETFGKAVELLFDAVDAKLHLRERYGVDRAAFLRAMVRL</sequence>
<dbReference type="Proteomes" id="UP001295463">
    <property type="component" value="Chromosome"/>
</dbReference>
<name>A0ABN8HK30_9BACT</name>
<dbReference type="InterPro" id="IPR052705">
    <property type="entry name" value="Gliding_Motility_GTPase"/>
</dbReference>
<proteinExistence type="predicted"/>
<dbReference type="RefSeq" id="WP_305732390.1">
    <property type="nucleotide sequence ID" value="NZ_OW150024.1"/>
</dbReference>
<evidence type="ECO:0000256" key="1">
    <source>
        <dbReference type="ARBA" id="ARBA00022741"/>
    </source>
</evidence>
<dbReference type="PRINTS" id="PR00449">
    <property type="entry name" value="RASTRNSFRMNG"/>
</dbReference>
<dbReference type="Gene3D" id="3.40.50.300">
    <property type="entry name" value="P-loop containing nucleotide triphosphate hydrolases"/>
    <property type="match status" value="1"/>
</dbReference>
<dbReference type="InterPro" id="IPR027417">
    <property type="entry name" value="P-loop_NTPase"/>
</dbReference>
<organism evidence="3 4">
    <name type="scientific">Trichlorobacter ammonificans</name>
    <dbReference type="NCBI Taxonomy" id="2916410"/>
    <lineage>
        <taxon>Bacteria</taxon>
        <taxon>Pseudomonadati</taxon>
        <taxon>Thermodesulfobacteriota</taxon>
        <taxon>Desulfuromonadia</taxon>
        <taxon>Geobacterales</taxon>
        <taxon>Geobacteraceae</taxon>
        <taxon>Trichlorobacter</taxon>
    </lineage>
</organism>
<keyword evidence="4" id="KW-1185">Reference proteome</keyword>
<gene>
    <name evidence="3" type="primary">mglA</name>
    <name evidence="3" type="ORF">GEAMG1_1742</name>
</gene>
<dbReference type="SUPFAM" id="SSF52540">
    <property type="entry name" value="P-loop containing nucleoside triphosphate hydrolases"/>
    <property type="match status" value="1"/>
</dbReference>
<dbReference type="PANTHER" id="PTHR42708:SF1">
    <property type="entry name" value="GLIDING MOTILITY PROTEIN MGLA"/>
    <property type="match status" value="1"/>
</dbReference>
<reference evidence="3 4" key="1">
    <citation type="submission" date="2022-03" db="EMBL/GenBank/DDBJ databases">
        <authorList>
            <person name="Koch H."/>
        </authorList>
    </citation>
    <scope>NUCLEOTIDE SEQUENCE [LARGE SCALE GENOMIC DNA]</scope>
    <source>
        <strain evidence="3 4">G1</strain>
    </source>
</reference>